<keyword evidence="4" id="KW-1185">Reference proteome</keyword>
<accession>A0A1B1AJ01</accession>
<dbReference type="PROSITE" id="PS51257">
    <property type="entry name" value="PROKAR_LIPOPROTEIN"/>
    <property type="match status" value="1"/>
</dbReference>
<dbReference type="AlphaFoldDB" id="A0A1B1AJ01"/>
<dbReference type="InParanoid" id="A0A1B1AJ01"/>
<feature type="compositionally biased region" description="Low complexity" evidence="1">
    <location>
        <begin position="62"/>
        <end position="87"/>
    </location>
</feature>
<evidence type="ECO:0000256" key="2">
    <source>
        <dbReference type="SAM" id="SignalP"/>
    </source>
</evidence>
<dbReference type="EMBL" id="CP013244">
    <property type="protein sequence ID" value="ANP46525.1"/>
    <property type="molecule type" value="Genomic_DNA"/>
</dbReference>
<sequence length="87" mass="8538">MRKLIATAAIAAFSLGLAACGDGGSAESAGESADSAIEESTQGHENLGDGPLEQAGESIDEATGNQQNNDAADAINDATDGDSSTNP</sequence>
<keyword evidence="2" id="KW-0732">Signal</keyword>
<feature type="compositionally biased region" description="Low complexity" evidence="1">
    <location>
        <begin position="21"/>
        <end position="40"/>
    </location>
</feature>
<dbReference type="Proteomes" id="UP000092498">
    <property type="component" value="Chromosome"/>
</dbReference>
<organism evidence="3 4">
    <name type="scientific">Candidatus Viadribacter manganicus</name>
    <dbReference type="NCBI Taxonomy" id="1759059"/>
    <lineage>
        <taxon>Bacteria</taxon>
        <taxon>Pseudomonadati</taxon>
        <taxon>Pseudomonadota</taxon>
        <taxon>Alphaproteobacteria</taxon>
        <taxon>Hyphomonadales</taxon>
        <taxon>Hyphomonadaceae</taxon>
        <taxon>Candidatus Viadribacter</taxon>
    </lineage>
</organism>
<evidence type="ECO:0000256" key="1">
    <source>
        <dbReference type="SAM" id="MobiDB-lite"/>
    </source>
</evidence>
<name>A0A1B1AJ01_9PROT</name>
<evidence type="ECO:0000313" key="4">
    <source>
        <dbReference type="Proteomes" id="UP000092498"/>
    </source>
</evidence>
<proteinExistence type="predicted"/>
<dbReference type="STRING" id="1759059.ATE48_11645"/>
<feature type="signal peptide" evidence="2">
    <location>
        <begin position="1"/>
        <end position="18"/>
    </location>
</feature>
<gene>
    <name evidence="3" type="ORF">ATE48_11645</name>
</gene>
<feature type="chain" id="PRO_5008518877" evidence="2">
    <location>
        <begin position="19"/>
        <end position="87"/>
    </location>
</feature>
<dbReference type="RefSeq" id="WP_066771708.1">
    <property type="nucleotide sequence ID" value="NZ_CP013244.1"/>
</dbReference>
<evidence type="ECO:0000313" key="3">
    <source>
        <dbReference type="EMBL" id="ANP46525.1"/>
    </source>
</evidence>
<dbReference type="KEGG" id="cbot:ATE48_11645"/>
<reference evidence="3 4" key="1">
    <citation type="submission" date="2015-11" db="EMBL/GenBank/DDBJ databases">
        <title>Whole-Genome Sequence of Candidatus Oderbacter manganicum from the National Park Lower Oder Valley, Germany.</title>
        <authorList>
            <person name="Braun B."/>
            <person name="Liere K."/>
            <person name="Szewzyk U."/>
        </authorList>
    </citation>
    <scope>NUCLEOTIDE SEQUENCE [LARGE SCALE GENOMIC DNA]</scope>
    <source>
        <strain evidence="3 4">OTSz_A_272</strain>
    </source>
</reference>
<feature type="region of interest" description="Disordered" evidence="1">
    <location>
        <begin position="21"/>
        <end position="87"/>
    </location>
</feature>
<protein>
    <submittedName>
        <fullName evidence="3">Uncharacterized protein</fullName>
    </submittedName>
</protein>